<evidence type="ECO:0000259" key="1">
    <source>
        <dbReference type="PROSITE" id="PS51186"/>
    </source>
</evidence>
<feature type="domain" description="N-acetyltransferase" evidence="1">
    <location>
        <begin position="4"/>
        <end position="151"/>
    </location>
</feature>
<dbReference type="EMBL" id="BMCP01000006">
    <property type="protein sequence ID" value="GGE53405.1"/>
    <property type="molecule type" value="Genomic_DNA"/>
</dbReference>
<protein>
    <submittedName>
        <fullName evidence="2">N-acetyltransferase GCN5</fullName>
    </submittedName>
</protein>
<dbReference type="InterPro" id="IPR000182">
    <property type="entry name" value="GNAT_dom"/>
</dbReference>
<comment type="caution">
    <text evidence="2">The sequence shown here is derived from an EMBL/GenBank/DDBJ whole genome shotgun (WGS) entry which is preliminary data.</text>
</comment>
<gene>
    <name evidence="2" type="ORF">GCM10007276_33040</name>
</gene>
<reference evidence="2" key="2">
    <citation type="submission" date="2020-09" db="EMBL/GenBank/DDBJ databases">
        <authorList>
            <person name="Sun Q."/>
            <person name="Sedlacek I."/>
        </authorList>
    </citation>
    <scope>NUCLEOTIDE SEQUENCE</scope>
    <source>
        <strain evidence="2">CCM 7684</strain>
    </source>
</reference>
<name>A0A8J3DYF8_9RHOB</name>
<dbReference type="InterPro" id="IPR016181">
    <property type="entry name" value="Acyl_CoA_acyltransferase"/>
</dbReference>
<dbReference type="InterPro" id="IPR021770">
    <property type="entry name" value="DUF3335"/>
</dbReference>
<organism evidence="2 3">
    <name type="scientific">Agaricicola taiwanensis</name>
    <dbReference type="NCBI Taxonomy" id="591372"/>
    <lineage>
        <taxon>Bacteria</taxon>
        <taxon>Pseudomonadati</taxon>
        <taxon>Pseudomonadota</taxon>
        <taxon>Alphaproteobacteria</taxon>
        <taxon>Rhodobacterales</taxon>
        <taxon>Paracoccaceae</taxon>
        <taxon>Agaricicola</taxon>
    </lineage>
</organism>
<dbReference type="PANTHER" id="PTHR43617">
    <property type="entry name" value="L-AMINO ACID N-ACETYLTRANSFERASE"/>
    <property type="match status" value="1"/>
</dbReference>
<dbReference type="InterPro" id="IPR050276">
    <property type="entry name" value="MshD_Acetyltransferase"/>
</dbReference>
<dbReference type="PROSITE" id="PS51186">
    <property type="entry name" value="GNAT"/>
    <property type="match status" value="1"/>
</dbReference>
<evidence type="ECO:0000313" key="3">
    <source>
        <dbReference type="Proteomes" id="UP000602745"/>
    </source>
</evidence>
<dbReference type="RefSeq" id="WP_188410931.1">
    <property type="nucleotide sequence ID" value="NZ_BMCP01000006.1"/>
</dbReference>
<proteinExistence type="predicted"/>
<dbReference type="Gene3D" id="3.40.630.30">
    <property type="match status" value="1"/>
</dbReference>
<keyword evidence="3" id="KW-1185">Reference proteome</keyword>
<dbReference type="Pfam" id="PF00583">
    <property type="entry name" value="Acetyltransf_1"/>
    <property type="match status" value="1"/>
</dbReference>
<dbReference type="CDD" id="cd04301">
    <property type="entry name" value="NAT_SF"/>
    <property type="match status" value="1"/>
</dbReference>
<evidence type="ECO:0000313" key="2">
    <source>
        <dbReference type="EMBL" id="GGE53405.1"/>
    </source>
</evidence>
<dbReference type="Proteomes" id="UP000602745">
    <property type="component" value="Unassembled WGS sequence"/>
</dbReference>
<dbReference type="Pfam" id="PF11814">
    <property type="entry name" value="DUF3335"/>
    <property type="match status" value="1"/>
</dbReference>
<dbReference type="AlphaFoldDB" id="A0A8J3DYF8"/>
<reference evidence="2" key="1">
    <citation type="journal article" date="2014" name="Int. J. Syst. Evol. Microbiol.">
        <title>Complete genome sequence of Corynebacterium casei LMG S-19264T (=DSM 44701T), isolated from a smear-ripened cheese.</title>
        <authorList>
            <consortium name="US DOE Joint Genome Institute (JGI-PGF)"/>
            <person name="Walter F."/>
            <person name="Albersmeier A."/>
            <person name="Kalinowski J."/>
            <person name="Ruckert C."/>
        </authorList>
    </citation>
    <scope>NUCLEOTIDE SEQUENCE</scope>
    <source>
        <strain evidence="2">CCM 7684</strain>
    </source>
</reference>
<dbReference type="PANTHER" id="PTHR43617:SF33">
    <property type="entry name" value="SPORE COAT POLYSACCHARIDE BIOSYNTHESIS PROTEIN SPSD"/>
    <property type="match status" value="1"/>
</dbReference>
<sequence length="371" mass="41763">MSGFLIRPAELEDLDALCAIEERVFDTDRLSRRSFRHYITKARDALLVAVDEDNNLLGYALVLFRSGTALARLYSIAVQPDRLKSGIGSRLIKAAEDEAEARDCILLRLEVRADNQAAIELYKRRGYKQFGTYLDYYQDHMDALRFEKRLIPHVPDSKNTPPYFEQTLDFTCGPACIMMALAWADPAIRPARILELRLWREATTIYMTSGLGGCEPYGLAVTLARRGLKPELRLSSEGPFFLDSVRSDEKRTVMRLAQEDFRDEAQALDIPIRLEPVGAAGLIAALDEGAIAIVLVSGFRMFAQKVPHWVLAHGHDDRHVFVHDPWIETDDLETRSSAANLPIPISEFDRMARYGKDGLRAAVIIRKGADA</sequence>
<dbReference type="SUPFAM" id="SSF55729">
    <property type="entry name" value="Acyl-CoA N-acyltransferases (Nat)"/>
    <property type="match status" value="1"/>
</dbReference>
<dbReference type="GO" id="GO:0016747">
    <property type="term" value="F:acyltransferase activity, transferring groups other than amino-acyl groups"/>
    <property type="evidence" value="ECO:0007669"/>
    <property type="project" value="InterPro"/>
</dbReference>
<accession>A0A8J3DYF8</accession>